<feature type="domain" description="TRAP C4-dicarboxylate transport system permease DctM subunit" evidence="4">
    <location>
        <begin position="135"/>
        <end position="564"/>
    </location>
</feature>
<dbReference type="GO" id="GO:0005886">
    <property type="term" value="C:plasma membrane"/>
    <property type="evidence" value="ECO:0007669"/>
    <property type="project" value="UniProtKB-SubCell"/>
</dbReference>
<name>A0A154V6M1_9PROT</name>
<keyword evidence="3" id="KW-0812">Transmembrane</keyword>
<feature type="transmembrane region" description="Helical" evidence="3">
    <location>
        <begin position="90"/>
        <end position="110"/>
    </location>
</feature>
<comment type="function">
    <text evidence="1">Part of the tripartite ATP-independent periplasmic (TRAP) transport system.</text>
</comment>
<feature type="transmembrane region" description="Helical" evidence="3">
    <location>
        <begin position="383"/>
        <end position="400"/>
    </location>
</feature>
<feature type="transmembrane region" description="Helical" evidence="3">
    <location>
        <begin position="38"/>
        <end position="57"/>
    </location>
</feature>
<comment type="subcellular location">
    <subcellularLocation>
        <location evidence="1">Cell inner membrane</location>
        <topology evidence="1">Multi-pass membrane protein</topology>
    </subcellularLocation>
</comment>
<dbReference type="NCBIfam" id="TIGR02123">
    <property type="entry name" value="TRAP_fused"/>
    <property type="match status" value="1"/>
</dbReference>
<keyword evidence="1" id="KW-1003">Cell membrane</keyword>
<sequence length="649" mass="69854">MSQTDKASQLAESDPAYEQPEEEFGGYKRPLRSWEAKLFYILCVGFTAFHLIILNFYPIDPWLFRSIHVSWGAAIGFAIFRFVPSERRIGIPWFDWVLIAAAIGVCIYMYVELDDIQFRAGAIYTTGDVITGLAGTLIVLEMTRRTAGWALTIIALVFIIYAFVGPWMPGVLYHRGYGFQRFITYIYSDQGILGSTVAVSSTYIILFVAFGAFLQVSKVGDYFNDLSMALFGWARGGPAKATVVSGILFGTISGSSVGNVVASGAFTIPMMRRVGYDRATAGAIEATSSTGGQITPPVLGAGAFIMAEITGIPYGEIAMAAIIPCLLFYVACFMHVELHARKYRLDGLPFSELPKLGELLMKAYLFIPVVVLVWTLMAGYSPFRAGSLGIVSAIVVSWLSRHHRVGPREAIEGLNKAARDVIQLVAVCAAAGIIVGVIALTGIGGRFSALILGLAGTSQFLAMVFAMMIALILGMGMPTTAAYAIGASVVAPGLQRMGVEPLVAHLFIFYYAVISAITPPVALASFAAAGMAQADPWKTSFIALKMGLATFIVPFMFFYSPLLLGQGDMMAVIYVTLTASLGVIALACATEGWLFGTMPMLMRVVMFAAAIMLIVPETITDSIGFVVAAAIAIFQWVRRVPEPAKETTA</sequence>
<keyword evidence="1" id="KW-0997">Cell inner membrane</keyword>
<dbReference type="OrthoDB" id="9759894at2"/>
<feature type="transmembrane region" description="Helical" evidence="3">
    <location>
        <begin position="243"/>
        <end position="268"/>
    </location>
</feature>
<feature type="transmembrane region" description="Helical" evidence="3">
    <location>
        <begin position="607"/>
        <end position="637"/>
    </location>
</feature>
<feature type="transmembrane region" description="Helical" evidence="3">
    <location>
        <begin position="192"/>
        <end position="214"/>
    </location>
</feature>
<evidence type="ECO:0000256" key="1">
    <source>
        <dbReference type="RuleBase" id="RU369079"/>
    </source>
</evidence>
<dbReference type="EMBL" id="LPXN01000181">
    <property type="protein sequence ID" value="KZC97006.1"/>
    <property type="molecule type" value="Genomic_DNA"/>
</dbReference>
<evidence type="ECO:0000256" key="3">
    <source>
        <dbReference type="SAM" id="Phobius"/>
    </source>
</evidence>
<protein>
    <recommendedName>
        <fullName evidence="4">TRAP C4-dicarboxylate transport system permease DctM subunit domain-containing protein</fullName>
    </recommendedName>
</protein>
<dbReference type="RefSeq" id="WP_067560381.1">
    <property type="nucleotide sequence ID" value="NZ_LPXN01000181.1"/>
</dbReference>
<feature type="transmembrane region" description="Helical" evidence="3">
    <location>
        <begin position="359"/>
        <end position="377"/>
    </location>
</feature>
<feature type="region of interest" description="Disordered" evidence="2">
    <location>
        <begin position="1"/>
        <end position="21"/>
    </location>
</feature>
<evidence type="ECO:0000256" key="2">
    <source>
        <dbReference type="SAM" id="MobiDB-lite"/>
    </source>
</evidence>
<keyword evidence="3" id="KW-1133">Transmembrane helix</keyword>
<feature type="transmembrane region" description="Helical" evidence="3">
    <location>
        <begin position="317"/>
        <end position="338"/>
    </location>
</feature>
<dbReference type="Proteomes" id="UP000076400">
    <property type="component" value="Unassembled WGS sequence"/>
</dbReference>
<feature type="transmembrane region" description="Helical" evidence="3">
    <location>
        <begin position="147"/>
        <end position="172"/>
    </location>
</feature>
<dbReference type="Pfam" id="PF06808">
    <property type="entry name" value="DctM"/>
    <property type="match status" value="1"/>
</dbReference>
<feature type="transmembrane region" description="Helical" evidence="3">
    <location>
        <begin position="122"/>
        <end position="140"/>
    </location>
</feature>
<dbReference type="GO" id="GO:0022857">
    <property type="term" value="F:transmembrane transporter activity"/>
    <property type="evidence" value="ECO:0007669"/>
    <property type="project" value="UniProtKB-UniRule"/>
</dbReference>
<dbReference type="InterPro" id="IPR011853">
    <property type="entry name" value="TRAP_DctM-Dct_fused"/>
</dbReference>
<dbReference type="PANTHER" id="PTHR43849">
    <property type="entry name" value="BLL3936 PROTEIN"/>
    <property type="match status" value="1"/>
</dbReference>
<feature type="transmembrane region" description="Helical" evidence="3">
    <location>
        <begin position="421"/>
        <end position="443"/>
    </location>
</feature>
<keyword evidence="6" id="KW-1185">Reference proteome</keyword>
<organism evidence="5 6">
    <name type="scientific">Oceanibaculum pacificum</name>
    <dbReference type="NCBI Taxonomy" id="580166"/>
    <lineage>
        <taxon>Bacteria</taxon>
        <taxon>Pseudomonadati</taxon>
        <taxon>Pseudomonadota</taxon>
        <taxon>Alphaproteobacteria</taxon>
        <taxon>Rhodospirillales</taxon>
        <taxon>Oceanibaculaceae</taxon>
        <taxon>Oceanibaculum</taxon>
    </lineage>
</organism>
<feature type="transmembrane region" description="Helical" evidence="3">
    <location>
        <begin position="571"/>
        <end position="595"/>
    </location>
</feature>
<proteinExistence type="predicted"/>
<feature type="transmembrane region" description="Helical" evidence="3">
    <location>
        <begin position="63"/>
        <end position="83"/>
    </location>
</feature>
<feature type="transmembrane region" description="Helical" evidence="3">
    <location>
        <begin position="504"/>
        <end position="529"/>
    </location>
</feature>
<gene>
    <name evidence="5" type="ORF">AUP43_15325</name>
</gene>
<comment type="caution">
    <text evidence="5">The sequence shown here is derived from an EMBL/GenBank/DDBJ whole genome shotgun (WGS) entry which is preliminary data.</text>
</comment>
<feature type="compositionally biased region" description="Polar residues" evidence="2">
    <location>
        <begin position="1"/>
        <end position="11"/>
    </location>
</feature>
<dbReference type="InterPro" id="IPR010656">
    <property type="entry name" value="DctM"/>
</dbReference>
<evidence type="ECO:0000259" key="4">
    <source>
        <dbReference type="Pfam" id="PF06808"/>
    </source>
</evidence>
<keyword evidence="3" id="KW-0472">Membrane</keyword>
<evidence type="ECO:0000313" key="5">
    <source>
        <dbReference type="EMBL" id="KZC97006.1"/>
    </source>
</evidence>
<accession>A0A154V6M1</accession>
<evidence type="ECO:0000313" key="6">
    <source>
        <dbReference type="Proteomes" id="UP000076400"/>
    </source>
</evidence>
<feature type="transmembrane region" description="Helical" evidence="3">
    <location>
        <begin position="541"/>
        <end position="559"/>
    </location>
</feature>
<dbReference type="STRING" id="580166.AUP43_15325"/>
<reference evidence="5 6" key="1">
    <citation type="submission" date="2015-12" db="EMBL/GenBank/DDBJ databases">
        <title>Genome sequence of Oceanibaculum pacificum MCCC 1A02656.</title>
        <authorList>
            <person name="Lu L."/>
            <person name="Lai Q."/>
            <person name="Shao Z."/>
            <person name="Qian P."/>
        </authorList>
    </citation>
    <scope>NUCLEOTIDE SEQUENCE [LARGE SCALE GENOMIC DNA]</scope>
    <source>
        <strain evidence="5 6">MCCC 1A02656</strain>
    </source>
</reference>
<dbReference type="PANTHER" id="PTHR43849:SF2">
    <property type="entry name" value="BLL3936 PROTEIN"/>
    <property type="match status" value="1"/>
</dbReference>
<dbReference type="AlphaFoldDB" id="A0A154V6M1"/>
<keyword evidence="1" id="KW-0813">Transport</keyword>